<evidence type="ECO:0000313" key="2">
    <source>
        <dbReference type="EMBL" id="SQA77837.1"/>
    </source>
</evidence>
<dbReference type="RefSeq" id="WP_128091201.1">
    <property type="nucleotide sequence ID" value="NZ_UARG01000017.1"/>
</dbReference>
<accession>A0A2X2RHC0</accession>
<evidence type="ECO:0000313" key="3">
    <source>
        <dbReference type="Proteomes" id="UP000249891"/>
    </source>
</evidence>
<proteinExistence type="predicted"/>
<reference evidence="2 3" key="1">
    <citation type="submission" date="2018-06" db="EMBL/GenBank/DDBJ databases">
        <authorList>
            <consortium name="Pathogen Informatics"/>
            <person name="Doyle S."/>
        </authorList>
    </citation>
    <scope>NUCLEOTIDE SEQUENCE [LARGE SCALE GENOMIC DNA]</scope>
    <source>
        <strain evidence="2 3">NCTC11546</strain>
    </source>
</reference>
<keyword evidence="1" id="KW-0732">Signal</keyword>
<dbReference type="PROSITE" id="PS51257">
    <property type="entry name" value="PROKAR_LIPOPROTEIN"/>
    <property type="match status" value="1"/>
</dbReference>
<dbReference type="Proteomes" id="UP000249891">
    <property type="component" value="Unassembled WGS sequence"/>
</dbReference>
<dbReference type="EMBL" id="UARG01000017">
    <property type="protein sequence ID" value="SQA77837.1"/>
    <property type="molecule type" value="Genomic_DNA"/>
</dbReference>
<name>A0A2X2RHC0_CAPOC</name>
<protein>
    <submittedName>
        <fullName evidence="2">Uncharacterized protein</fullName>
    </submittedName>
</protein>
<dbReference type="AlphaFoldDB" id="A0A2X2RHC0"/>
<organism evidence="2 3">
    <name type="scientific">Capnocytophaga ochracea</name>
    <dbReference type="NCBI Taxonomy" id="1018"/>
    <lineage>
        <taxon>Bacteria</taxon>
        <taxon>Pseudomonadati</taxon>
        <taxon>Bacteroidota</taxon>
        <taxon>Flavobacteriia</taxon>
        <taxon>Flavobacteriales</taxon>
        <taxon>Flavobacteriaceae</taxon>
        <taxon>Capnocytophaga</taxon>
    </lineage>
</organism>
<evidence type="ECO:0000256" key="1">
    <source>
        <dbReference type="SAM" id="SignalP"/>
    </source>
</evidence>
<sequence length="260" mass="29861">MKSTVYILLISSFLVACSKEATDLNTYRVTVKENFTDPLKQLENIQVDDYVPYTITLTDSKEGGEYRLTSLKEGERYHQTIGKDFVLSLTNDPKTPINKEQKYLSFSSKGTHSFYIRPLVPGTFKLTFELQKYVGDKAVGDAIKVNVSFNAVKISIFYVPPFIYVPMTYLLIEDGKGKEDTYLSSENETQTLNVSYLVNEETISENGIFKGNEIFILPELSKKGYQHNTFVKHIRIIQKSDYHPDYVIEYSNLNITYQKI</sequence>
<feature type="signal peptide" evidence="1">
    <location>
        <begin position="1"/>
        <end position="21"/>
    </location>
</feature>
<feature type="chain" id="PRO_5015922179" evidence="1">
    <location>
        <begin position="22"/>
        <end position="260"/>
    </location>
</feature>
<gene>
    <name evidence="2" type="ORF">NCTC11546_01057</name>
</gene>